<reference evidence="4 5" key="1">
    <citation type="submission" date="2020-08" db="EMBL/GenBank/DDBJ databases">
        <title>Sequencing the genomes of 1000 actinobacteria strains.</title>
        <authorList>
            <person name="Klenk H.-P."/>
        </authorList>
    </citation>
    <scope>NUCLEOTIDE SEQUENCE [LARGE SCALE GENOMIC DNA]</scope>
    <source>
        <strain evidence="4 5">DSM 43023</strain>
    </source>
</reference>
<evidence type="ECO:0000313" key="5">
    <source>
        <dbReference type="Proteomes" id="UP000534286"/>
    </source>
</evidence>
<gene>
    <name evidence="4" type="ORF">FHR32_001452</name>
</gene>
<feature type="region of interest" description="Disordered" evidence="1">
    <location>
        <begin position="46"/>
        <end position="68"/>
    </location>
</feature>
<accession>A0A7W7RSM4</accession>
<dbReference type="RefSeq" id="WP_184753565.1">
    <property type="nucleotide sequence ID" value="NZ_BAABEK010000047.1"/>
</dbReference>
<dbReference type="Proteomes" id="UP000534286">
    <property type="component" value="Unassembled WGS sequence"/>
</dbReference>
<feature type="transmembrane region" description="Helical" evidence="2">
    <location>
        <begin position="120"/>
        <end position="147"/>
    </location>
</feature>
<feature type="domain" description="Outer membrane channel protein CpnT-like N-terminal" evidence="3">
    <location>
        <begin position="12"/>
        <end position="162"/>
    </location>
</feature>
<proteinExistence type="predicted"/>
<keyword evidence="5" id="KW-1185">Reference proteome</keyword>
<sequence length="1924" mass="206018">MGFDGFIVPDWFKPMAGWVVGMDWPEGDESKCFRLADACAATARQVAEGDPASGGRRPGESPDGPADWDGEALKAFAEHVRLVSGDRQAELVDSLVAAALELNGAGVQVEYTKRMIEVSVWFLLLQIVWLARAAFVSGGLTLGLIGARAQLTRLTIRQIATRLLFNIGLFGTLVGGMDLGVQASQSRRDAIDWNQFLTSVGTGALTGVFLTGLSGGLSRLSTSGLQAGLARGEMTAAEKWLATATRSMAGMMAQSGVANGAATAVTLGLSGQFDWEMVLKGTTAGVFGAADAHWAGMTPTGRGPDVGGGPGGGSGPDTGGGPGGHGSAGRVPGHARSDSVTSLAQAVPDRPAVLADASPSTHPDLERGVSDAHDVVLAGGEPASQNPPPRPPDAGGWLGRSVDSGLRHSRTVEGGATRLEIVTFGDGVSAIRFTGRDADAAEAAALVRQTLGLDGPVVHRAGDFVYQDYGNNALRRSVATGIRDFQLIDLEGGDRRELVTFNDGAQAFRREYEKIADADDHELKALPPRTVADADAGIYRASETVVYENRVRWAEHEALRPLVWSEPLTTSVNRSLYDLLTLGESFHRHGAGTDELGQPTLRIGRDFADAWEETLTYHFISLLDRDISSQADLVDLVLGLNALDEADVAAVSARLGALRPEFERRGWLDWYDDLTDRFGFVARNADGDRPALGNLDGLIRHEEADGHTVEHRADPLGWSHGPAAKEPHEALAHVLQGDNLRELNEVAAGRAADSGDIARAQAYAELADAALARQPHGEGTVQARVPADWIPADLVPGRELAFRGLLDGVDDSRFLPDAPRSVQLTIRGEHALIDGVSGKPHHVMFGADSRFKVLAVHESSYGVKNYFLLHIPEGGDVAPLVREGGRAGARSELTGELLRHFEEHREETDAGVWYCDPGHEADMAIAESAYAVPVMDGSFYVDGHGNPDGIFIGDTQLTARELAVLLLNEPRLRPDDVIFLGNCRIGQGEVPFALELARETGHMVVAAESLMEVNEYGDMTPIDSEGGRGFLSERGGLRIFLPDNPIPGGLWERVKSLVAGGWPNPFGHEGGPGIRTRDEPAAALSELPQAQGTVRGYHDVPPRLPQVVPDSPAHAVPDGAPAARPGVDRIDGLINRSDSPDATALAERMGPPTSHRAGADAVEPLRPAVLGDHGKPVESDVPRGVPVAHPDPPIVRADTSSFAYPDADPARGAPGGRDVPAVGDAPVRPDPATSHADHAGGLERSVNTGIRESRVIETVDTRVEIVMFGDGVSAIRFTGRDADAAEAAALVRQALGLKEIPVHRVGDALYQDYGNNALRKSVATGIRRSEPVVNEHGQVQELVTFNDGKKALRVEYNLARHADSHELMALPPRSVGDTDGGLFRASETVVYSDRHSPTTDERLKPLVWREPVADRMTRSLCSVLTLGEGFSWHHVAVDADGVHRLEVDAKFAPAWSKLLLQKFVTPRYSDWTGKLTHFTFNQNVLSPADVAAVSARLEALRPEFERRGWLDWHDGLMDRFDHIARHAEGDQPVLRDLEGRAGSGGDGVRATESAGWRSHDPRAALSGLLVGGDLRQLHDALIGRSGDLGDAARAQAYVDLANADLARLPHREGHVQVRVPLDWIPGDLTPGAEFTFGGLLDGVDDPRFLPDAPRSAQLTIRGVYAPVGDISGKPHHAMFDAGSRFKVLAVQESSSRVKSYFLLQVHEGQQVSPTPSESAGTPARPELTGELLRHFDEHREEIRSGVWYRDPNNRHDMKNADASRAALPVEGAFTVFSHGNPDGIYIGTKRLTAQEAAHLLLNEPGLRPDDVIFLGGCETGRGVAPFAQGVADRTGRVVIAADSLTLVAARGDRFANNWVNAPYALFGRGQFRIFLPDSPVPAHVWDRIHSWADGGQATPLHDADGSEGRPAGGPRTTERPDNAY</sequence>
<keyword evidence="2" id="KW-0812">Transmembrane</keyword>
<dbReference type="InterPro" id="IPR057746">
    <property type="entry name" value="CpnT-like_N"/>
</dbReference>
<keyword evidence="2" id="KW-1133">Transmembrane helix</keyword>
<feature type="region of interest" description="Disordered" evidence="1">
    <location>
        <begin position="1895"/>
        <end position="1924"/>
    </location>
</feature>
<dbReference type="Pfam" id="PF25547">
    <property type="entry name" value="WXG100_2"/>
    <property type="match status" value="1"/>
</dbReference>
<feature type="compositionally biased region" description="Gly residues" evidence="1">
    <location>
        <begin position="304"/>
        <end position="327"/>
    </location>
</feature>
<dbReference type="EMBL" id="JACHJU010000001">
    <property type="protein sequence ID" value="MBB4937147.1"/>
    <property type="molecule type" value="Genomic_DNA"/>
</dbReference>
<comment type="caution">
    <text evidence="4">The sequence shown here is derived from an EMBL/GenBank/DDBJ whole genome shotgun (WGS) entry which is preliminary data.</text>
</comment>
<evidence type="ECO:0000313" key="4">
    <source>
        <dbReference type="EMBL" id="MBB4937147.1"/>
    </source>
</evidence>
<organism evidence="4 5">
    <name type="scientific">Streptosporangium album</name>
    <dbReference type="NCBI Taxonomy" id="47479"/>
    <lineage>
        <taxon>Bacteria</taxon>
        <taxon>Bacillati</taxon>
        <taxon>Actinomycetota</taxon>
        <taxon>Actinomycetes</taxon>
        <taxon>Streptosporangiales</taxon>
        <taxon>Streptosporangiaceae</taxon>
        <taxon>Streptosporangium</taxon>
    </lineage>
</organism>
<evidence type="ECO:0000256" key="2">
    <source>
        <dbReference type="SAM" id="Phobius"/>
    </source>
</evidence>
<keyword evidence="2" id="KW-0472">Membrane</keyword>
<feature type="region of interest" description="Disordered" evidence="1">
    <location>
        <begin position="1109"/>
        <end position="1161"/>
    </location>
</feature>
<protein>
    <recommendedName>
        <fullName evidence="3">Outer membrane channel protein CpnT-like N-terminal domain-containing protein</fullName>
    </recommendedName>
</protein>
<feature type="region of interest" description="Disordered" evidence="1">
    <location>
        <begin position="297"/>
        <end position="343"/>
    </location>
</feature>
<evidence type="ECO:0000259" key="3">
    <source>
        <dbReference type="Pfam" id="PF25547"/>
    </source>
</evidence>
<feature type="region of interest" description="Disordered" evidence="1">
    <location>
        <begin position="1196"/>
        <end position="1246"/>
    </location>
</feature>
<name>A0A7W7RSM4_9ACTN</name>
<evidence type="ECO:0000256" key="1">
    <source>
        <dbReference type="SAM" id="MobiDB-lite"/>
    </source>
</evidence>
<feature type="transmembrane region" description="Helical" evidence="2">
    <location>
        <begin position="159"/>
        <end position="177"/>
    </location>
</feature>
<feature type="region of interest" description="Disordered" evidence="1">
    <location>
        <begin position="378"/>
        <end position="401"/>
    </location>
</feature>